<dbReference type="Proteomes" id="UP000741863">
    <property type="component" value="Unassembled WGS sequence"/>
</dbReference>
<gene>
    <name evidence="1" type="ORF">JOD17_004063</name>
</gene>
<keyword evidence="2" id="KW-1185">Reference proteome</keyword>
<evidence type="ECO:0008006" key="3">
    <source>
        <dbReference type="Google" id="ProtNLM"/>
    </source>
</evidence>
<dbReference type="RefSeq" id="WP_204699682.1">
    <property type="nucleotide sequence ID" value="NZ_JAFBEC010000019.1"/>
</dbReference>
<sequence>MTKINEKFAAGFENLVSEAAVFFDRRGELKSNNELSLMTDEELRDYSVRLIFKKFEVQRYEALASRKRSLIGAGYADKAINMPSEGAGLFGSVFSVDYLSPEALDEIEGSTYVYGEDEDYLRVAYAWANNREHAEELLSGYLGFVGEVSSDGTVEVDEF</sequence>
<reference evidence="1 2" key="1">
    <citation type="submission" date="2021-01" db="EMBL/GenBank/DDBJ databases">
        <title>Genomic Encyclopedia of Type Strains, Phase IV (KMG-IV): sequencing the most valuable type-strain genomes for metagenomic binning, comparative biology and taxonomic classification.</title>
        <authorList>
            <person name="Goeker M."/>
        </authorList>
    </citation>
    <scope>NUCLEOTIDE SEQUENCE [LARGE SCALE GENOMIC DNA]</scope>
    <source>
        <strain evidence="1 2">DSM 25540</strain>
    </source>
</reference>
<comment type="caution">
    <text evidence="1">The sequence shown here is derived from an EMBL/GenBank/DDBJ whole genome shotgun (WGS) entry which is preliminary data.</text>
</comment>
<proteinExistence type="predicted"/>
<evidence type="ECO:0000313" key="2">
    <source>
        <dbReference type="Proteomes" id="UP000741863"/>
    </source>
</evidence>
<accession>A0ABS2PIL4</accession>
<dbReference type="EMBL" id="JAFBEC010000019">
    <property type="protein sequence ID" value="MBM7634936.1"/>
    <property type="molecule type" value="Genomic_DNA"/>
</dbReference>
<organism evidence="1 2">
    <name type="scientific">Geomicrobium sediminis</name>
    <dbReference type="NCBI Taxonomy" id="1347788"/>
    <lineage>
        <taxon>Bacteria</taxon>
        <taxon>Bacillati</taxon>
        <taxon>Bacillota</taxon>
        <taxon>Bacilli</taxon>
        <taxon>Bacillales</taxon>
        <taxon>Geomicrobium</taxon>
    </lineage>
</organism>
<protein>
    <recommendedName>
        <fullName evidence="3">Phage portal protein</fullName>
    </recommendedName>
</protein>
<name>A0ABS2PIL4_9BACL</name>
<evidence type="ECO:0000313" key="1">
    <source>
        <dbReference type="EMBL" id="MBM7634936.1"/>
    </source>
</evidence>